<dbReference type="Proteomes" id="UP000279833">
    <property type="component" value="Unassembled WGS sequence"/>
</dbReference>
<accession>A0A183JZJ5</accession>
<protein>
    <submittedName>
        <fullName evidence="1 3">Uncharacterized protein</fullName>
    </submittedName>
</protein>
<dbReference type="WBParaSite" id="SCUD_0000815301-mRNA-1">
    <property type="protein sequence ID" value="SCUD_0000815301-mRNA-1"/>
    <property type="gene ID" value="SCUD_0000815301"/>
</dbReference>
<proteinExistence type="predicted"/>
<sequence>MTRNCGYKFEYFDYVALYVGVSSGEILTDVKEQQSYTNKSSDNPVEPKRLQIRSAIKVEGIFNDHQIDTKNIKIIPEKLSQLQRNANS</sequence>
<keyword evidence="2" id="KW-1185">Reference proteome</keyword>
<reference evidence="3" key="1">
    <citation type="submission" date="2016-06" db="UniProtKB">
        <authorList>
            <consortium name="WormBaseParasite"/>
        </authorList>
    </citation>
    <scope>IDENTIFICATION</scope>
</reference>
<name>A0A183JZJ5_9TREM</name>
<reference evidence="1 2" key="2">
    <citation type="submission" date="2018-11" db="EMBL/GenBank/DDBJ databases">
        <authorList>
            <consortium name="Pathogen Informatics"/>
        </authorList>
    </citation>
    <scope>NUCLEOTIDE SEQUENCE [LARGE SCALE GENOMIC DNA]</scope>
    <source>
        <strain evidence="1">Dakar</strain>
        <strain evidence="2">Dakar, Senegal</strain>
    </source>
</reference>
<evidence type="ECO:0000313" key="3">
    <source>
        <dbReference type="WBParaSite" id="SCUD_0000815301-mRNA-1"/>
    </source>
</evidence>
<dbReference type="EMBL" id="UZAK01032624">
    <property type="protein sequence ID" value="VDP29483.1"/>
    <property type="molecule type" value="Genomic_DNA"/>
</dbReference>
<evidence type="ECO:0000313" key="2">
    <source>
        <dbReference type="Proteomes" id="UP000279833"/>
    </source>
</evidence>
<evidence type="ECO:0000313" key="1">
    <source>
        <dbReference type="EMBL" id="VDP29483.1"/>
    </source>
</evidence>
<gene>
    <name evidence="1" type="ORF">SCUD_LOCUS8153</name>
</gene>
<organism evidence="3">
    <name type="scientific">Schistosoma curassoni</name>
    <dbReference type="NCBI Taxonomy" id="6186"/>
    <lineage>
        <taxon>Eukaryota</taxon>
        <taxon>Metazoa</taxon>
        <taxon>Spiralia</taxon>
        <taxon>Lophotrochozoa</taxon>
        <taxon>Platyhelminthes</taxon>
        <taxon>Trematoda</taxon>
        <taxon>Digenea</taxon>
        <taxon>Strigeidida</taxon>
        <taxon>Schistosomatoidea</taxon>
        <taxon>Schistosomatidae</taxon>
        <taxon>Schistosoma</taxon>
    </lineage>
</organism>
<dbReference type="AlphaFoldDB" id="A0A183JZJ5"/>